<evidence type="ECO:0008006" key="3">
    <source>
        <dbReference type="Google" id="ProtNLM"/>
    </source>
</evidence>
<protein>
    <recommendedName>
        <fullName evidence="3">ABM domain-containing protein</fullName>
    </recommendedName>
</protein>
<evidence type="ECO:0000313" key="1">
    <source>
        <dbReference type="EMBL" id="AEF41433.1"/>
    </source>
</evidence>
<proteinExistence type="predicted"/>
<dbReference type="HOGENOM" id="CLU_1388970_0_0_11"/>
<dbReference type="STRING" id="443218.AS9A_2986"/>
<sequence>MAAIVWLTGVARQWTATGRPPHAHAAGKALPREEGSMFLQVFQGKVADEDGLRRCMDRWSEELRPGADGYLGSTCGLSDDGTFLCMVRFESEDAARRNSSRPEQGEWWAECERCFEGPVTFMDCPDVTMWLDGGSDDAGFVQVLEGHTTDAHRMRELLTQNGSRLHEVRPEIIGGTFGTYGEDGYIEAVYFRSEAEAREHEKMEVPDDLRELMQEEERIMGKVTYYDLHNPMMISAGTSGMGESR</sequence>
<gene>
    <name evidence="1" type="ordered locus">AS9A_2986</name>
</gene>
<name>F6EKV2_HOYSD</name>
<accession>F6EKV2</accession>
<dbReference type="InterPro" id="IPR011008">
    <property type="entry name" value="Dimeric_a/b-barrel"/>
</dbReference>
<organism evidence="1 2">
    <name type="scientific">Hoyosella subflava (strain DSM 45089 / JCM 17490 / NBRC 109087 / DQS3-9A1)</name>
    <name type="common">Amycolicicoccus subflavus</name>
    <dbReference type="NCBI Taxonomy" id="443218"/>
    <lineage>
        <taxon>Bacteria</taxon>
        <taxon>Bacillati</taxon>
        <taxon>Actinomycetota</taxon>
        <taxon>Actinomycetes</taxon>
        <taxon>Mycobacteriales</taxon>
        <taxon>Hoyosellaceae</taxon>
        <taxon>Hoyosella</taxon>
    </lineage>
</organism>
<dbReference type="SUPFAM" id="SSF54909">
    <property type="entry name" value="Dimeric alpha+beta barrel"/>
    <property type="match status" value="1"/>
</dbReference>
<reference evidence="1 2" key="1">
    <citation type="journal article" date="2011" name="J. Bacteriol.">
        <title>Complete genome sequence of Amycolicicoccus subflavus DQS3-9A1T, an actinomycete isolated from crude oil-polluted soil.</title>
        <authorList>
            <person name="Cai M."/>
            <person name="Chen W.M."/>
            <person name="Nie Y."/>
            <person name="Chi C.Q."/>
            <person name="Wang Y.N."/>
            <person name="Tang Y.Q."/>
            <person name="Li G.Y."/>
            <person name="Wu X.L."/>
        </authorList>
    </citation>
    <scope>NUCLEOTIDE SEQUENCE [LARGE SCALE GENOMIC DNA]</scope>
    <source>
        <strain evidence="2">DSM 45089 / DQS3-9A1</strain>
    </source>
</reference>
<dbReference type="KEGG" id="asd:AS9A_2986"/>
<dbReference type="eggNOG" id="ENOG5030CYE">
    <property type="taxonomic scope" value="Bacteria"/>
</dbReference>
<dbReference type="Proteomes" id="UP000009235">
    <property type="component" value="Chromosome"/>
</dbReference>
<keyword evidence="2" id="KW-1185">Reference proteome</keyword>
<dbReference type="AlphaFoldDB" id="F6EKV2"/>
<dbReference type="EMBL" id="CP002786">
    <property type="protein sequence ID" value="AEF41433.1"/>
    <property type="molecule type" value="Genomic_DNA"/>
</dbReference>
<evidence type="ECO:0000313" key="2">
    <source>
        <dbReference type="Proteomes" id="UP000009235"/>
    </source>
</evidence>